<evidence type="ECO:0000313" key="7">
    <source>
        <dbReference type="Proteomes" id="UP000734854"/>
    </source>
</evidence>
<dbReference type="PANTHER" id="PTHR47991">
    <property type="entry name" value="OXOGLUTARATE/IRON-DEPENDENT DIOXYGENASE"/>
    <property type="match status" value="1"/>
</dbReference>
<dbReference type="EMBL" id="JACMSC010000016">
    <property type="protein sequence ID" value="KAG6483382.1"/>
    <property type="molecule type" value="Genomic_DNA"/>
</dbReference>
<keyword evidence="3 4" id="KW-0408">Iron</keyword>
<keyword evidence="7" id="KW-1185">Reference proteome</keyword>
<comment type="similarity">
    <text evidence="1 4">Belongs to the iron/ascorbate-dependent oxidoreductase family.</text>
</comment>
<reference evidence="6 7" key="1">
    <citation type="submission" date="2020-08" db="EMBL/GenBank/DDBJ databases">
        <title>Plant Genome Project.</title>
        <authorList>
            <person name="Zhang R.-G."/>
        </authorList>
    </citation>
    <scope>NUCLEOTIDE SEQUENCE [LARGE SCALE GENOMIC DNA]</scope>
    <source>
        <tissue evidence="6">Rhizome</tissue>
    </source>
</reference>
<evidence type="ECO:0000259" key="5">
    <source>
        <dbReference type="PROSITE" id="PS51471"/>
    </source>
</evidence>
<gene>
    <name evidence="6" type="ORF">ZIOFF_060027</name>
</gene>
<sequence>MEPELNGAAAEEQEVGWGRSLPVPSVQEIVRKDPNCVPEGYIRGQIKRDEISELPELHIPVIDFSKLSGGDEAELNKLDIACKDWGFFQIVHHGISEDVLYRVRNAMAAFFDLPIEEKKRYAMADNDLQGYGQAYVVSAEQKLDWNDLLYLMTEPIRRSYRYWPTTIPDFKDALTTYSDQAKRVAMQLLSHLSLLMNMNREGLLNLHGEMGLGMRLNYYPACSRPDEVMGVSPHSDGSSITILWQDEDIAGLQIKHKGEWIPVEPIPHALVVNIGDAIEAWSNGTYQSIEHRAVTNERKSRMSLATFVIPDENAEIGPLQQMLDATLLPKMYRNVKYLDYIRYTLARKMEGKAHTHLLKLEQE</sequence>
<evidence type="ECO:0000256" key="2">
    <source>
        <dbReference type="ARBA" id="ARBA00022723"/>
    </source>
</evidence>
<dbReference type="InterPro" id="IPR044861">
    <property type="entry name" value="IPNS-like_FE2OG_OXY"/>
</dbReference>
<keyword evidence="2 4" id="KW-0479">Metal-binding</keyword>
<dbReference type="InterPro" id="IPR005123">
    <property type="entry name" value="Oxoglu/Fe-dep_dioxygenase_dom"/>
</dbReference>
<keyword evidence="4" id="KW-0560">Oxidoreductase</keyword>
<protein>
    <recommendedName>
        <fullName evidence="5">Fe2OG dioxygenase domain-containing protein</fullName>
    </recommendedName>
</protein>
<dbReference type="OrthoDB" id="288590at2759"/>
<accession>A0A8J5FA81</accession>
<name>A0A8J5FA81_ZINOF</name>
<evidence type="ECO:0000256" key="1">
    <source>
        <dbReference type="ARBA" id="ARBA00008056"/>
    </source>
</evidence>
<dbReference type="GO" id="GO:0046872">
    <property type="term" value="F:metal ion binding"/>
    <property type="evidence" value="ECO:0007669"/>
    <property type="project" value="UniProtKB-KW"/>
</dbReference>
<dbReference type="FunFam" id="2.60.120.330:FF:000079">
    <property type="entry name" value="Protein SRG1"/>
    <property type="match status" value="1"/>
</dbReference>
<comment type="caution">
    <text evidence="6">The sequence shown here is derived from an EMBL/GenBank/DDBJ whole genome shotgun (WGS) entry which is preliminary data.</text>
</comment>
<dbReference type="GO" id="GO:0016491">
    <property type="term" value="F:oxidoreductase activity"/>
    <property type="evidence" value="ECO:0007669"/>
    <property type="project" value="UniProtKB-KW"/>
</dbReference>
<dbReference type="Pfam" id="PF03171">
    <property type="entry name" value="2OG-FeII_Oxy"/>
    <property type="match status" value="1"/>
</dbReference>
<proteinExistence type="inferred from homology"/>
<evidence type="ECO:0000313" key="6">
    <source>
        <dbReference type="EMBL" id="KAG6483382.1"/>
    </source>
</evidence>
<feature type="domain" description="Fe2OG dioxygenase" evidence="5">
    <location>
        <begin position="210"/>
        <end position="310"/>
    </location>
</feature>
<dbReference type="InterPro" id="IPR026992">
    <property type="entry name" value="DIOX_N"/>
</dbReference>
<dbReference type="Proteomes" id="UP000734854">
    <property type="component" value="Unassembled WGS sequence"/>
</dbReference>
<organism evidence="6 7">
    <name type="scientific">Zingiber officinale</name>
    <name type="common">Ginger</name>
    <name type="synonym">Amomum zingiber</name>
    <dbReference type="NCBI Taxonomy" id="94328"/>
    <lineage>
        <taxon>Eukaryota</taxon>
        <taxon>Viridiplantae</taxon>
        <taxon>Streptophyta</taxon>
        <taxon>Embryophyta</taxon>
        <taxon>Tracheophyta</taxon>
        <taxon>Spermatophyta</taxon>
        <taxon>Magnoliopsida</taxon>
        <taxon>Liliopsida</taxon>
        <taxon>Zingiberales</taxon>
        <taxon>Zingiberaceae</taxon>
        <taxon>Zingiber</taxon>
    </lineage>
</organism>
<dbReference type="PROSITE" id="PS51471">
    <property type="entry name" value="FE2OG_OXY"/>
    <property type="match status" value="1"/>
</dbReference>
<evidence type="ECO:0000256" key="4">
    <source>
        <dbReference type="RuleBase" id="RU003682"/>
    </source>
</evidence>
<dbReference type="AlphaFoldDB" id="A0A8J5FA81"/>
<dbReference type="InterPro" id="IPR050295">
    <property type="entry name" value="Plant_2OG-oxidoreductases"/>
</dbReference>
<evidence type="ECO:0000256" key="3">
    <source>
        <dbReference type="ARBA" id="ARBA00023004"/>
    </source>
</evidence>
<dbReference type="Pfam" id="PF14226">
    <property type="entry name" value="DIOX_N"/>
    <property type="match status" value="1"/>
</dbReference>